<evidence type="ECO:0000256" key="1">
    <source>
        <dbReference type="SAM" id="Phobius"/>
    </source>
</evidence>
<dbReference type="AlphaFoldDB" id="A0A6J4IID1"/>
<name>A0A6J4IID1_9ACTN</name>
<keyword evidence="1" id="KW-1133">Transmembrane helix</keyword>
<gene>
    <name evidence="2" type="ORF">AVDCRST_MAG20-2269</name>
</gene>
<keyword evidence="1" id="KW-0472">Membrane</keyword>
<accession>A0A6J4IID1</accession>
<proteinExistence type="predicted"/>
<sequence>MLLWFAGGSFLAVWLVFRDPAIDHRLVVAGAVLPDLVDLPSGGPWIAHTLLASVVLLLGIMLATRGRRLLRRQLLALPIGTFLHLVLDGAWADTETFWWPAFGLDLGEGRLPSLERGALNVVLELAGLAILVWAWRRFRLGEPDRRRHLLRSGRLGRDLVG</sequence>
<organism evidence="2">
    <name type="scientific">uncultured Acidimicrobiales bacterium</name>
    <dbReference type="NCBI Taxonomy" id="310071"/>
    <lineage>
        <taxon>Bacteria</taxon>
        <taxon>Bacillati</taxon>
        <taxon>Actinomycetota</taxon>
        <taxon>Acidimicrobiia</taxon>
        <taxon>Acidimicrobiales</taxon>
        <taxon>environmental samples</taxon>
    </lineage>
</organism>
<feature type="transmembrane region" description="Helical" evidence="1">
    <location>
        <begin position="117"/>
        <end position="135"/>
    </location>
</feature>
<evidence type="ECO:0000313" key="2">
    <source>
        <dbReference type="EMBL" id="CAA9251309.1"/>
    </source>
</evidence>
<dbReference type="EMBL" id="CADCSY010000102">
    <property type="protein sequence ID" value="CAA9251309.1"/>
    <property type="molecule type" value="Genomic_DNA"/>
</dbReference>
<reference evidence="2" key="1">
    <citation type="submission" date="2020-02" db="EMBL/GenBank/DDBJ databases">
        <authorList>
            <person name="Meier V. D."/>
        </authorList>
    </citation>
    <scope>NUCLEOTIDE SEQUENCE</scope>
    <source>
        <strain evidence="2">AVDCRST_MAG20</strain>
    </source>
</reference>
<evidence type="ECO:0008006" key="3">
    <source>
        <dbReference type="Google" id="ProtNLM"/>
    </source>
</evidence>
<keyword evidence="1" id="KW-0812">Transmembrane</keyword>
<feature type="transmembrane region" description="Helical" evidence="1">
    <location>
        <begin position="74"/>
        <end position="92"/>
    </location>
</feature>
<feature type="transmembrane region" description="Helical" evidence="1">
    <location>
        <begin position="42"/>
        <end position="62"/>
    </location>
</feature>
<protein>
    <recommendedName>
        <fullName evidence="3">Metal-dependent hydrolase</fullName>
    </recommendedName>
</protein>